<protein>
    <submittedName>
        <fullName evidence="1">Uncharacterized protein</fullName>
    </submittedName>
</protein>
<evidence type="ECO:0000313" key="1">
    <source>
        <dbReference type="EMBL" id="MBC2250882.1"/>
    </source>
</evidence>
<dbReference type="EMBL" id="JAARZC010000005">
    <property type="protein sequence ID" value="MBC2250882.1"/>
    <property type="molecule type" value="Genomic_DNA"/>
</dbReference>
<reference evidence="1 2" key="1">
    <citation type="submission" date="2020-03" db="EMBL/GenBank/DDBJ databases">
        <title>Soil Listeria distribution.</title>
        <authorList>
            <person name="Liao J."/>
            <person name="Wiedmann M."/>
        </authorList>
    </citation>
    <scope>NUCLEOTIDE SEQUENCE [LARGE SCALE GENOMIC DNA]</scope>
    <source>
        <strain evidence="1 2">FSL L7-0123</strain>
    </source>
</reference>
<comment type="caution">
    <text evidence="1">The sequence shown here is derived from an EMBL/GenBank/DDBJ whole genome shotgun (WGS) entry which is preliminary data.</text>
</comment>
<name>A0A7X0ZEA9_9LIST</name>
<accession>A0A7X0ZEA9</accession>
<dbReference type="RefSeq" id="WP_185605170.1">
    <property type="nucleotide sequence ID" value="NZ_JAARZC010000005.1"/>
</dbReference>
<sequence length="83" mass="9527">MSDEMEYIGKILCLNAVIKELNDLDYSNIHDIGINVSNDNIDNNMLINISIPFHVALEIIKRRFEKDSENNSNKFNNNGENDV</sequence>
<organism evidence="1 2">
    <name type="scientific">Listeria cossartiae subsp. cayugensis</name>
    <dbReference type="NCBI Taxonomy" id="2713505"/>
    <lineage>
        <taxon>Bacteria</taxon>
        <taxon>Bacillati</taxon>
        <taxon>Bacillota</taxon>
        <taxon>Bacilli</taxon>
        <taxon>Bacillales</taxon>
        <taxon>Listeriaceae</taxon>
        <taxon>Listeria</taxon>
        <taxon>Listeria cossartiae</taxon>
    </lineage>
</organism>
<dbReference type="AlphaFoldDB" id="A0A7X0ZEA9"/>
<gene>
    <name evidence="1" type="ORF">HCB49_12865</name>
</gene>
<evidence type="ECO:0000313" key="2">
    <source>
        <dbReference type="Proteomes" id="UP000559864"/>
    </source>
</evidence>
<proteinExistence type="predicted"/>
<dbReference type="Proteomes" id="UP000559864">
    <property type="component" value="Unassembled WGS sequence"/>
</dbReference>